<dbReference type="EMBL" id="JAHMHQ010000025">
    <property type="protein sequence ID" value="KAK1624114.1"/>
    <property type="molecule type" value="Genomic_DNA"/>
</dbReference>
<evidence type="ECO:0000313" key="1">
    <source>
        <dbReference type="EMBL" id="KAK1624114.1"/>
    </source>
</evidence>
<protein>
    <submittedName>
        <fullName evidence="1">Uncharacterized protein</fullName>
    </submittedName>
</protein>
<reference evidence="1" key="1">
    <citation type="submission" date="2021-06" db="EMBL/GenBank/DDBJ databases">
        <title>Comparative genomics, transcriptomics and evolutionary studies reveal genomic signatures of adaptation to plant cell wall in hemibiotrophic fungi.</title>
        <authorList>
            <consortium name="DOE Joint Genome Institute"/>
            <person name="Baroncelli R."/>
            <person name="Diaz J.F."/>
            <person name="Benocci T."/>
            <person name="Peng M."/>
            <person name="Battaglia E."/>
            <person name="Haridas S."/>
            <person name="Andreopoulos W."/>
            <person name="Labutti K."/>
            <person name="Pangilinan J."/>
            <person name="Floch G.L."/>
            <person name="Makela M.R."/>
            <person name="Henrissat B."/>
            <person name="Grigoriev I.V."/>
            <person name="Crouch J.A."/>
            <person name="De Vries R.P."/>
            <person name="Sukno S.A."/>
            <person name="Thon M.R."/>
        </authorList>
    </citation>
    <scope>NUCLEOTIDE SEQUENCE</scope>
    <source>
        <strain evidence="1">CBS 102054</strain>
    </source>
</reference>
<dbReference type="GeneID" id="85473961"/>
<gene>
    <name evidence="1" type="ORF">BDP81DRAFT_410046</name>
</gene>
<dbReference type="Proteomes" id="UP001243989">
    <property type="component" value="Unassembled WGS sequence"/>
</dbReference>
<comment type="caution">
    <text evidence="1">The sequence shown here is derived from an EMBL/GenBank/DDBJ whole genome shotgun (WGS) entry which is preliminary data.</text>
</comment>
<accession>A0AAI9ZIV1</accession>
<name>A0AAI9ZIV1_9PEZI</name>
<sequence length="58" mass="6732">MAARAQPPLRQTSRRFYLEVDNHEIAPDGYCWISEQSAEKVDLEGGMGTYKRPLTYHF</sequence>
<dbReference type="RefSeq" id="XP_060440109.1">
    <property type="nucleotide sequence ID" value="XM_060589099.1"/>
</dbReference>
<dbReference type="AlphaFoldDB" id="A0AAI9ZIV1"/>
<organism evidence="1 2">
    <name type="scientific">Colletotrichum phormii</name>
    <dbReference type="NCBI Taxonomy" id="359342"/>
    <lineage>
        <taxon>Eukaryota</taxon>
        <taxon>Fungi</taxon>
        <taxon>Dikarya</taxon>
        <taxon>Ascomycota</taxon>
        <taxon>Pezizomycotina</taxon>
        <taxon>Sordariomycetes</taxon>
        <taxon>Hypocreomycetidae</taxon>
        <taxon>Glomerellales</taxon>
        <taxon>Glomerellaceae</taxon>
        <taxon>Colletotrichum</taxon>
        <taxon>Colletotrichum acutatum species complex</taxon>
    </lineage>
</organism>
<evidence type="ECO:0000313" key="2">
    <source>
        <dbReference type="Proteomes" id="UP001243989"/>
    </source>
</evidence>
<keyword evidence="2" id="KW-1185">Reference proteome</keyword>
<proteinExistence type="predicted"/>